<gene>
    <name evidence="2" type="ORF">TCHU04912_LOCUS15309</name>
</gene>
<accession>A0A7S1X695</accession>
<organism evidence="2">
    <name type="scientific">Tetraselmis chuii</name>
    <dbReference type="NCBI Taxonomy" id="63592"/>
    <lineage>
        <taxon>Eukaryota</taxon>
        <taxon>Viridiplantae</taxon>
        <taxon>Chlorophyta</taxon>
        <taxon>core chlorophytes</taxon>
        <taxon>Chlorodendrophyceae</taxon>
        <taxon>Chlorodendrales</taxon>
        <taxon>Chlorodendraceae</taxon>
        <taxon>Tetraselmis</taxon>
    </lineage>
</organism>
<evidence type="ECO:0000256" key="1">
    <source>
        <dbReference type="SAM" id="SignalP"/>
    </source>
</evidence>
<reference evidence="2" key="1">
    <citation type="submission" date="2021-01" db="EMBL/GenBank/DDBJ databases">
        <authorList>
            <person name="Corre E."/>
            <person name="Pelletier E."/>
            <person name="Niang G."/>
            <person name="Scheremetjew M."/>
            <person name="Finn R."/>
            <person name="Kale V."/>
            <person name="Holt S."/>
            <person name="Cochrane G."/>
            <person name="Meng A."/>
            <person name="Brown T."/>
            <person name="Cohen L."/>
        </authorList>
    </citation>
    <scope>NUCLEOTIDE SEQUENCE</scope>
    <source>
        <strain evidence="2">PLY429</strain>
    </source>
</reference>
<dbReference type="EMBL" id="HBGG01029525">
    <property type="protein sequence ID" value="CAD9213070.1"/>
    <property type="molecule type" value="Transcribed_RNA"/>
</dbReference>
<proteinExistence type="predicted"/>
<keyword evidence="1" id="KW-0732">Signal</keyword>
<name>A0A7S1X695_9CHLO</name>
<feature type="signal peptide" evidence="1">
    <location>
        <begin position="1"/>
        <end position="21"/>
    </location>
</feature>
<dbReference type="AlphaFoldDB" id="A0A7S1X695"/>
<evidence type="ECO:0000313" key="2">
    <source>
        <dbReference type="EMBL" id="CAD9213070.1"/>
    </source>
</evidence>
<feature type="chain" id="PRO_5030566448" evidence="1">
    <location>
        <begin position="22"/>
        <end position="126"/>
    </location>
</feature>
<protein>
    <submittedName>
        <fullName evidence="2">Uncharacterized protein</fullName>
    </submittedName>
</protein>
<sequence>MARQTLFAALCVVMAIQLGTAASSRRELQTAELQADAAAASVDATKSEDFKPYEVMFMLNGWKCKEANEGTYTPYTVEDCLEKTKTRGYDAFLYRSSDSTCKIFPKCTPKNGNKGEQLYMYEFGGN</sequence>